<evidence type="ECO:0000259" key="10">
    <source>
        <dbReference type="PROSITE" id="PS50253"/>
    </source>
</evidence>
<dbReference type="PANTHER" id="PTHR11403:SF7">
    <property type="entry name" value="CYTOCHROME C OXIDASE SUBUNIT 3"/>
    <property type="match status" value="1"/>
</dbReference>
<dbReference type="Gene3D" id="1.20.120.80">
    <property type="entry name" value="Cytochrome c oxidase, subunit III, four-helix bundle"/>
    <property type="match status" value="1"/>
</dbReference>
<keyword evidence="8 11" id="KW-0496">Mitochondrion</keyword>
<evidence type="ECO:0000256" key="2">
    <source>
        <dbReference type="ARBA" id="ARBA00010581"/>
    </source>
</evidence>
<dbReference type="EMBL" id="KC702881">
    <property type="protein sequence ID" value="AGK83073.1"/>
    <property type="molecule type" value="Genomic_DNA"/>
</dbReference>
<evidence type="ECO:0000256" key="6">
    <source>
        <dbReference type="ARBA" id="ARBA00022989"/>
    </source>
</evidence>
<geneLocation type="mitochondrion" evidence="11"/>
<evidence type="ECO:0000256" key="8">
    <source>
        <dbReference type="RuleBase" id="RU003375"/>
    </source>
</evidence>
<name>R9R6J7_9FUNG</name>
<feature type="transmembrane region" description="Helical" evidence="9">
    <location>
        <begin position="125"/>
        <end position="147"/>
    </location>
</feature>
<feature type="transmembrane region" description="Helical" evidence="9">
    <location>
        <begin position="83"/>
        <end position="105"/>
    </location>
</feature>
<dbReference type="InterPro" id="IPR000298">
    <property type="entry name" value="Cyt_c_oxidase-like_su3"/>
</dbReference>
<comment type="function">
    <text evidence="8">Component of the cytochrome c oxidase, the last enzyme in the mitochondrial electron transport chain which drives oxidative phosphorylation. The respiratory chain contains 3 multisubunit complexes succinate dehydrogenase (complex II, CII), ubiquinol-cytochrome c oxidoreductase (cytochrome b-c1 complex, complex III, CIII) and cytochrome c oxidase (complex IV, CIV), that cooperate to transfer electrons derived from NADH and succinate to molecular oxygen, creating an electrochemical gradient over the inner membrane that drives transmembrane transport and the ATP synthase. Cytochrome c oxidase is the component of the respiratory chain that catalyzes the reduction of oxygen to water. Electrons originating from reduced cytochrome c in the intermembrane space (IMS) are transferred via the dinuclear copper A center (CU(A)) of subunit 2 and heme A of subunit 1 to the active site in subunit 1, a binuclear center (BNC) formed by heme A3 and copper B (CU(B)). The BNC reduces molecular oxygen to 2 water molecules using 4 electrons from cytochrome c in the IMS and 4 protons from the mitochondrial matrix.</text>
</comment>
<dbReference type="PANTHER" id="PTHR11403">
    <property type="entry name" value="CYTOCHROME C OXIDASE SUBUNIT III"/>
    <property type="match status" value="1"/>
</dbReference>
<evidence type="ECO:0000256" key="1">
    <source>
        <dbReference type="ARBA" id="ARBA00004141"/>
    </source>
</evidence>
<feature type="transmembrane region" description="Helical" evidence="9">
    <location>
        <begin position="41"/>
        <end position="62"/>
    </location>
</feature>
<keyword evidence="4 8" id="KW-0812">Transmembrane</keyword>
<dbReference type="GO" id="GO:0016020">
    <property type="term" value="C:membrane"/>
    <property type="evidence" value="ECO:0007669"/>
    <property type="project" value="UniProtKB-SubCell"/>
</dbReference>
<keyword evidence="6 9" id="KW-1133">Transmembrane helix</keyword>
<keyword evidence="5" id="KW-1278">Translocase</keyword>
<dbReference type="GO" id="GO:0005739">
    <property type="term" value="C:mitochondrion"/>
    <property type="evidence" value="ECO:0007669"/>
    <property type="project" value="TreeGrafter"/>
</dbReference>
<keyword evidence="7 9" id="KW-0472">Membrane</keyword>
<feature type="transmembrane region" description="Helical" evidence="9">
    <location>
        <begin position="12"/>
        <end position="35"/>
    </location>
</feature>
<dbReference type="SUPFAM" id="SSF81452">
    <property type="entry name" value="Cytochrome c oxidase subunit III-like"/>
    <property type="match status" value="1"/>
</dbReference>
<organism evidence="11">
    <name type="scientific">Rozella allomycis</name>
    <dbReference type="NCBI Taxonomy" id="281847"/>
    <lineage>
        <taxon>Eukaryota</taxon>
        <taxon>Fungi</taxon>
        <taxon>Fungi incertae sedis</taxon>
        <taxon>Cryptomycota</taxon>
        <taxon>Cryptomycota incertae sedis</taxon>
        <taxon>Rozella</taxon>
    </lineage>
</organism>
<dbReference type="AlphaFoldDB" id="R9R6J7"/>
<evidence type="ECO:0000256" key="9">
    <source>
        <dbReference type="SAM" id="Phobius"/>
    </source>
</evidence>
<protein>
    <recommendedName>
        <fullName evidence="3 8">Cytochrome c oxidase subunit 3</fullName>
    </recommendedName>
</protein>
<dbReference type="GO" id="GO:0004129">
    <property type="term" value="F:cytochrome-c oxidase activity"/>
    <property type="evidence" value="ECO:0007669"/>
    <property type="project" value="InterPro"/>
</dbReference>
<dbReference type="Pfam" id="PF00510">
    <property type="entry name" value="COX3"/>
    <property type="match status" value="1"/>
</dbReference>
<evidence type="ECO:0000256" key="5">
    <source>
        <dbReference type="ARBA" id="ARBA00022967"/>
    </source>
</evidence>
<reference evidence="11" key="1">
    <citation type="journal article" date="2013" name="Curr. Biol.">
        <title>Shared signatures of parasitism and phylogenomics unite the Cryptomycota and Microsporidia.</title>
        <authorList>
            <person name="James T.Y."/>
            <person name="Pelin A."/>
            <person name="Bonen L."/>
            <person name="Ahrendt S."/>
            <person name="Sain D."/>
            <person name="Corradi N."/>
            <person name="Stajich J.E."/>
        </authorList>
    </citation>
    <scope>NUCLEOTIDE SEQUENCE</scope>
</reference>
<dbReference type="InterPro" id="IPR035973">
    <property type="entry name" value="Cyt_c_oxidase_su3-like_sf"/>
</dbReference>
<proteinExistence type="inferred from homology"/>
<feature type="domain" description="Heme-copper oxidase subunit III family profile" evidence="10">
    <location>
        <begin position="6"/>
        <end position="243"/>
    </location>
</feature>
<evidence type="ECO:0000256" key="3">
    <source>
        <dbReference type="ARBA" id="ARBA00015944"/>
    </source>
</evidence>
<comment type="subcellular location">
    <subcellularLocation>
        <location evidence="1">Membrane</location>
        <topology evidence="1">Multi-pass membrane protein</topology>
    </subcellularLocation>
</comment>
<evidence type="ECO:0000313" key="11">
    <source>
        <dbReference type="EMBL" id="AGK83073.1"/>
    </source>
</evidence>
<dbReference type="InterPro" id="IPR013833">
    <property type="entry name" value="Cyt_c_oxidase_su3_a-hlx"/>
</dbReference>
<evidence type="ECO:0000256" key="7">
    <source>
        <dbReference type="ARBA" id="ARBA00023136"/>
    </source>
</evidence>
<accession>R9R6J7</accession>
<dbReference type="InterPro" id="IPR024791">
    <property type="entry name" value="Cyt_c/ubiquinol_Oxase_su3"/>
</dbReference>
<dbReference type="RefSeq" id="YP_008144608.1">
    <property type="nucleotide sequence ID" value="NC_021611.1"/>
</dbReference>
<evidence type="ECO:0000256" key="4">
    <source>
        <dbReference type="ARBA" id="ARBA00022692"/>
    </source>
</evidence>
<comment type="similarity">
    <text evidence="2 8">Belongs to the cytochrome c oxidase subunit 3 family.</text>
</comment>
<feature type="transmembrane region" description="Helical" evidence="9">
    <location>
        <begin position="189"/>
        <end position="211"/>
    </location>
</feature>
<dbReference type="GeneID" id="16016944"/>
<dbReference type="PROSITE" id="PS50253">
    <property type="entry name" value="COX3"/>
    <property type="match status" value="1"/>
</dbReference>
<dbReference type="GO" id="GO:0006123">
    <property type="term" value="P:mitochondrial electron transport, cytochrome c to oxygen"/>
    <property type="evidence" value="ECO:0007669"/>
    <property type="project" value="TreeGrafter"/>
</dbReference>
<gene>
    <name evidence="11" type="primary">cox3</name>
</gene>
<feature type="transmembrane region" description="Helical" evidence="9">
    <location>
        <begin position="223"/>
        <end position="242"/>
    </location>
</feature>
<sequence>MFIMLYIYYFNLLEISIYPIICCIILYIILFSFIINIEYYIKIYIFIMEFIIIFIIIYLWLLDIDIEIENTFIYWKDYILYGFIWYIVSELIIFLTIFISYLYYLFNSSIFTFNNYSIYLTYSKIGLSILNLFIIILGGSFMTINYYSDIINNIEELSIDSQILLLFSYIQYIEYYISLLSITDSIYGSIFYCITGLHGIHMFINNYIIIYSKSEIILINNNLLYINIHFLDIIFIIIYLIIY</sequence>